<dbReference type="InterPro" id="IPR001881">
    <property type="entry name" value="EGF-like_Ca-bd_dom"/>
</dbReference>
<feature type="disulfide bond" evidence="13">
    <location>
        <begin position="1235"/>
        <end position="1253"/>
    </location>
</feature>
<dbReference type="PROSITE" id="PS01186">
    <property type="entry name" value="EGF_2"/>
    <property type="match status" value="1"/>
</dbReference>
<dbReference type="EMBL" id="JAHWGI010001416">
    <property type="protein sequence ID" value="KAK3930987.1"/>
    <property type="molecule type" value="Genomic_DNA"/>
</dbReference>
<evidence type="ECO:0000259" key="17">
    <source>
        <dbReference type="PROSITE" id="PS50026"/>
    </source>
</evidence>
<feature type="disulfide bond" evidence="13">
    <location>
        <begin position="1141"/>
        <end position="1159"/>
    </location>
</feature>
<dbReference type="InterPro" id="IPR049883">
    <property type="entry name" value="NOTCH1_EGF-like"/>
</dbReference>
<dbReference type="SMART" id="SM00192">
    <property type="entry name" value="LDLa"/>
    <property type="match status" value="13"/>
</dbReference>
<feature type="repeat" description="LDL-receptor class B" evidence="14">
    <location>
        <begin position="440"/>
        <end position="482"/>
    </location>
</feature>
<feature type="disulfide bond" evidence="13">
    <location>
        <begin position="1073"/>
        <end position="1088"/>
    </location>
</feature>
<feature type="disulfide bond" evidence="13">
    <location>
        <begin position="1101"/>
        <end position="1119"/>
    </location>
</feature>
<feature type="disulfide bond" evidence="13">
    <location>
        <begin position="84"/>
        <end position="99"/>
    </location>
</feature>
<feature type="disulfide bond" evidence="13">
    <location>
        <begin position="1014"/>
        <end position="1026"/>
    </location>
</feature>
<dbReference type="SMART" id="SM00179">
    <property type="entry name" value="EGF_CA"/>
    <property type="match status" value="3"/>
</dbReference>
<feature type="disulfide bond" evidence="13">
    <location>
        <begin position="1134"/>
        <end position="1146"/>
    </location>
</feature>
<dbReference type="CDD" id="cd00112">
    <property type="entry name" value="LDLa"/>
    <property type="match status" value="12"/>
</dbReference>
<dbReference type="FunFam" id="4.10.400.10:FF:000011">
    <property type="entry name" value="Low-density lipoprotein receptor-related protein 1"/>
    <property type="match status" value="1"/>
</dbReference>
<feature type="disulfide bond" evidence="13">
    <location>
        <begin position="1021"/>
        <end position="1039"/>
    </location>
</feature>
<feature type="disulfide bond" evidence="13">
    <location>
        <begin position="112"/>
        <end position="130"/>
    </location>
</feature>
<feature type="disulfide bond" evidence="13">
    <location>
        <begin position="151"/>
        <end position="163"/>
    </location>
</feature>
<feature type="disulfide bond" evidence="13">
    <location>
        <begin position="1153"/>
        <end position="1168"/>
    </location>
</feature>
<evidence type="ECO:0000313" key="18">
    <source>
        <dbReference type="EMBL" id="KAK3930987.1"/>
    </source>
</evidence>
<dbReference type="GO" id="GO:0042562">
    <property type="term" value="F:hormone binding"/>
    <property type="evidence" value="ECO:0007669"/>
    <property type="project" value="TreeGrafter"/>
</dbReference>
<dbReference type="Pfam" id="PF14670">
    <property type="entry name" value="FXa_inhibition"/>
    <property type="match status" value="1"/>
</dbReference>
<keyword evidence="2 12" id="KW-0245">EGF-like domain</keyword>
<feature type="compositionally biased region" description="Basic and acidic residues" evidence="15">
    <location>
        <begin position="38"/>
        <end position="52"/>
    </location>
</feature>
<feature type="disulfide bond" evidence="13">
    <location>
        <begin position="124"/>
        <end position="139"/>
    </location>
</feature>
<comment type="caution">
    <text evidence="18">The sequence shown here is derived from an EMBL/GenBank/DDBJ whole genome shotgun (WGS) entry which is preliminary data.</text>
</comment>
<feature type="repeat" description="LDL-receptor class B" evidence="14">
    <location>
        <begin position="527"/>
        <end position="569"/>
    </location>
</feature>
<feature type="disulfide bond" evidence="13">
    <location>
        <begin position="1210"/>
        <end position="1225"/>
    </location>
</feature>
<dbReference type="InterPro" id="IPR051221">
    <property type="entry name" value="LDLR-related"/>
</dbReference>
<sequence length="1877" mass="206558">MKGKETLIAYRDGEQGHARAAGDRLRGKQTSEQTKLTQHRDVTERKDDDRKDMTMRLPVQSLSHCDDGFFACLDGECLRSSRHCDGVRDCRDGNDEWDCEFIKCEPPMFFRCQNDKCVSTSFVCDEENDCGDWSDEHDCHNYTPPSVSNGCSSKEFQCLDKLCIPNDMVCDGEPDCLDGSDETLGCSTKISCDDGFMCKNHHCIMSEFRCDGSKDCTDGSDEEDCHMITHNVPIEECVPEKLLFACKDHVGCLDIRQVCDNTSHCLDDSDEHGRCSESCESSNCTHQCYRTPDGPVCICPKGTKMENGACVDFDECTSYGICDQKCSKKPGGYQCYCDLGYVLQKDGHSCKADGGEALMVFSAGSQIRGYYMTSQTLFRVASKLGQVAGIGYDGFHIYWTNVMQGEESIMRSNEDGSDQEQLVSAGLGLPEDLAVDWITQNVYFTDSQKKHIGVCSSDGSSCTVVVNEDIDQPRSLALLPSQRMMYWSDWGEKPMIASSGMDGSKPKVLVSSDIRWPNGLALDYHNDRLYWVDAKRQKIETIKLDGSDRRVILEKVLKHPFDIAVFEGSLYWSDWEGRQIQACDKFTGKNHRVLIRERKNKVYGVHIFHSAMQHRNITNPCVDAGCSDLCVLSPNTLGYSCACPEDRQLAADKHNCHEVEKRQVVIVGAGHNLYLVETRVLGKLAVTTIPLRAVHKMGALAYNSLTGSLFISDYVQKKIYSYNPKAARIDLLVGGAIGVVSGMDFDNLANNLYWCDVEKNTVEIISLNTNERAVILRDLGNEVPLDLALVPSSGVMYIAFSSDHGVHIDRFNMDGSGRTHVIETGLEGPEVSLWYDQELDRVFWTDNGLGLIDSTSVEGTDRHAFRALSTSVIDVTTISSDVFWVDRHSSLLHWADKYDGYAHTKKLDLGINDGLDSVHLVGVRGILSSPNHPCQDNNGGCSHLCLLLGKNHVCACPEGMILKHDNHTCVAPLHCTSSQFKCKSDDICIPKSQRCNGRRDCPSGEDEEGCKPTCHYGQFACNNGQCIDESLKCDTNYDCTDRSDETNCHMVSCDPDTQFTCESGQCISLQWRCNFAEDCHDGSDEANCAESTCEPGKMFRCKSGACIPSTWECDHEIDCADGSDEHEKCAPPPCESPRFQCTNKVCIDERLKCDGHDNCGDGSDESGCVYAPAIMTSKPDTEKIDKELVCAEGDFKCHVEPTCLPAGARCNGTAECVDGEDEMDCSGCAGHEFQCHNGHCIPTAWLCDKYNDCGDNSDEELKECKNSRAPSRIFEATKKCNTFQCPTGECLPWSMVCNVHEDCPDAADEGGRCQTACSQGHPCLGICVRTPHGPHCSCNAGYELQGDGRTCQDINECEDDPCAQLCENTEGSFQCSCAPEFVLRADKVSCKATGSPLEYLFSTGEQIRKASASLTAFHIIAENSGLDISGLDIDSRAQHIYWTTEANGILHRMSLGTGVLSHVRGLGVPTKLAVDWLSKNVYYTNMAERGSVNVCNLEKQKCAKLLHGEDGTYTGAIAVDPKSSLLFWSRIYPGDGGAPTSQLMVSDLSGQNGSSIANGNLISGIALDLIKRQVYWADQHVGTIARVDYSGENRIMIRQDDVYHPLGLNLFEDTLFWINGGTGTLTRCRMYGKLQNCEKLTLSHTDVKNFAVMQATRQTLGEDQCGAINCTYMCVLSLKGPKCVCEDGLIVKPGKSCSEARNAEDVPEEKKPSFHMVVETAEAYGKSHSSSVVGPILAVIMVIGAGLAFLAYKRRASGNGMNWPNLPLGFNIGKFGGGGTNVTFDNQGFGMASSRPDPFEPTMKPGSHEYENPTMKDASISLKQSLLKKTDGKLSMSTSVQSWSAPKKIPVDKMLLEDEDSDAEYMDGENDNVRLIP</sequence>
<dbReference type="GO" id="GO:0016324">
    <property type="term" value="C:apical plasma membrane"/>
    <property type="evidence" value="ECO:0007669"/>
    <property type="project" value="TreeGrafter"/>
</dbReference>
<dbReference type="PROSITE" id="PS50026">
    <property type="entry name" value="EGF_3"/>
    <property type="match status" value="1"/>
</dbReference>
<dbReference type="CDD" id="cd00054">
    <property type="entry name" value="EGF_CA"/>
    <property type="match status" value="3"/>
</dbReference>
<keyword evidence="8 16" id="KW-0472">Membrane</keyword>
<feature type="disulfide bond" evidence="13">
    <location>
        <begin position="1228"/>
        <end position="1240"/>
    </location>
</feature>
<dbReference type="PROSITE" id="PS01187">
    <property type="entry name" value="EGF_CA"/>
    <property type="match status" value="1"/>
</dbReference>
<dbReference type="InterPro" id="IPR000742">
    <property type="entry name" value="EGF"/>
</dbReference>
<feature type="disulfide bond" evidence="13">
    <location>
        <begin position="65"/>
        <end position="77"/>
    </location>
</feature>
<keyword evidence="4 16" id="KW-0812">Transmembrane</keyword>
<dbReference type="InterPro" id="IPR026823">
    <property type="entry name" value="cEGF"/>
</dbReference>
<evidence type="ECO:0000256" key="3">
    <source>
        <dbReference type="ARBA" id="ARBA00022583"/>
    </source>
</evidence>
<dbReference type="InterPro" id="IPR000152">
    <property type="entry name" value="EGF-type_Asp/Asn_hydroxyl_site"/>
</dbReference>
<dbReference type="Gene3D" id="2.120.10.30">
    <property type="entry name" value="TolB, C-terminal domain"/>
    <property type="match status" value="3"/>
</dbReference>
<dbReference type="PANTHER" id="PTHR22722:SF14">
    <property type="entry name" value="MEGALIN, ISOFORM A"/>
    <property type="match status" value="1"/>
</dbReference>
<keyword evidence="9 13" id="KW-1015">Disulfide bond</keyword>
<dbReference type="GO" id="GO:0043235">
    <property type="term" value="C:receptor complex"/>
    <property type="evidence" value="ECO:0007669"/>
    <property type="project" value="TreeGrafter"/>
</dbReference>
<dbReference type="Pfam" id="PF00057">
    <property type="entry name" value="Ldl_recept_a"/>
    <property type="match status" value="12"/>
</dbReference>
<dbReference type="PROSITE" id="PS01209">
    <property type="entry name" value="LDLRA_1"/>
    <property type="match status" value="5"/>
</dbReference>
<keyword evidence="7 16" id="KW-1133">Transmembrane helix</keyword>
<feature type="disulfide bond" evidence="13">
    <location>
        <begin position="1061"/>
        <end position="1079"/>
    </location>
</feature>
<dbReference type="InterPro" id="IPR000033">
    <property type="entry name" value="LDLR_classB_rpt"/>
</dbReference>
<evidence type="ECO:0000256" key="8">
    <source>
        <dbReference type="ARBA" id="ARBA00023136"/>
    </source>
</evidence>
<dbReference type="FunFam" id="2.120.10.30:FF:000241">
    <property type="entry name" value="Low-density lipoprotein receptor-related protein 6"/>
    <property type="match status" value="1"/>
</dbReference>
<dbReference type="Gene3D" id="4.10.400.10">
    <property type="entry name" value="Low-density Lipoprotein Receptor"/>
    <property type="match status" value="12"/>
</dbReference>
<evidence type="ECO:0000256" key="16">
    <source>
        <dbReference type="SAM" id="Phobius"/>
    </source>
</evidence>
<keyword evidence="5" id="KW-0732">Signal</keyword>
<name>A0AAE1HZX8_9NEOP</name>
<evidence type="ECO:0000256" key="9">
    <source>
        <dbReference type="ARBA" id="ARBA00023157"/>
    </source>
</evidence>
<dbReference type="PROSITE" id="PS00010">
    <property type="entry name" value="ASX_HYDROXYL"/>
    <property type="match status" value="1"/>
</dbReference>
<feature type="domain" description="EGF-like" evidence="17">
    <location>
        <begin position="1353"/>
        <end position="1391"/>
    </location>
</feature>
<feature type="disulfide bond" evidence="13">
    <location>
        <begin position="72"/>
        <end position="90"/>
    </location>
</feature>
<comment type="subcellular location">
    <subcellularLocation>
        <location evidence="1">Membrane</location>
        <topology evidence="1">Single-pass membrane protein</topology>
    </subcellularLocation>
</comment>
<feature type="repeat" description="LDL-receptor class B" evidence="14">
    <location>
        <begin position="483"/>
        <end position="526"/>
    </location>
</feature>
<keyword evidence="11" id="KW-0325">Glycoprotein</keyword>
<dbReference type="SUPFAM" id="SSF57424">
    <property type="entry name" value="LDL receptor-like module"/>
    <property type="match status" value="12"/>
</dbReference>
<feature type="disulfide bond" evidence="13">
    <location>
        <begin position="1033"/>
        <end position="1048"/>
    </location>
</feature>
<reference evidence="18" key="2">
    <citation type="journal article" date="2023" name="BMC Genomics">
        <title>Pest status, molecular evolution, and epigenetic factors derived from the genome assembly of Frankliniella fusca, a thysanopteran phytovirus vector.</title>
        <authorList>
            <person name="Catto M.A."/>
            <person name="Labadie P.E."/>
            <person name="Jacobson A.L."/>
            <person name="Kennedy G.G."/>
            <person name="Srinivasan R."/>
            <person name="Hunt B.G."/>
        </authorList>
    </citation>
    <scope>NUCLEOTIDE SEQUENCE</scope>
    <source>
        <strain evidence="18">PL_HMW_Pooled</strain>
    </source>
</reference>
<evidence type="ECO:0000256" key="1">
    <source>
        <dbReference type="ARBA" id="ARBA00004167"/>
    </source>
</evidence>
<evidence type="ECO:0000256" key="12">
    <source>
        <dbReference type="PROSITE-ProRule" id="PRU00076"/>
    </source>
</evidence>
<evidence type="ECO:0000256" key="4">
    <source>
        <dbReference type="ARBA" id="ARBA00022692"/>
    </source>
</evidence>
<dbReference type="SMART" id="SM00135">
    <property type="entry name" value="LY"/>
    <property type="match status" value="13"/>
</dbReference>
<feature type="region of interest" description="Disordered" evidence="15">
    <location>
        <begin position="1"/>
        <end position="52"/>
    </location>
</feature>
<dbReference type="Proteomes" id="UP001219518">
    <property type="component" value="Unassembled WGS sequence"/>
</dbReference>
<feature type="transmembrane region" description="Helical" evidence="16">
    <location>
        <begin position="1732"/>
        <end position="1752"/>
    </location>
</feature>
<evidence type="ECO:0000256" key="2">
    <source>
        <dbReference type="ARBA" id="ARBA00022536"/>
    </source>
</evidence>
<dbReference type="GO" id="GO:0005509">
    <property type="term" value="F:calcium ion binding"/>
    <property type="evidence" value="ECO:0007669"/>
    <property type="project" value="InterPro"/>
</dbReference>
<evidence type="ECO:0000256" key="13">
    <source>
        <dbReference type="PROSITE-ProRule" id="PRU00124"/>
    </source>
</evidence>
<dbReference type="GO" id="GO:0006898">
    <property type="term" value="P:receptor-mediated endocytosis"/>
    <property type="evidence" value="ECO:0007669"/>
    <property type="project" value="TreeGrafter"/>
</dbReference>
<feature type="disulfide bond" evidence="13">
    <location>
        <begin position="1285"/>
        <end position="1303"/>
    </location>
</feature>
<proteinExistence type="predicted"/>
<feature type="compositionally biased region" description="Basic and acidic residues" evidence="15">
    <location>
        <begin position="11"/>
        <end position="26"/>
    </location>
</feature>
<feature type="disulfide bond" evidence="13">
    <location>
        <begin position="210"/>
        <end position="225"/>
    </location>
</feature>
<dbReference type="Pfam" id="PF07645">
    <property type="entry name" value="EGF_CA"/>
    <property type="match status" value="1"/>
</dbReference>
<evidence type="ECO:0000256" key="15">
    <source>
        <dbReference type="SAM" id="MobiDB-lite"/>
    </source>
</evidence>
<dbReference type="InterPro" id="IPR036055">
    <property type="entry name" value="LDL_receptor-like_sf"/>
</dbReference>
<gene>
    <name evidence="18" type="ORF">KUF71_024899</name>
</gene>
<accession>A0AAE1HZX8</accession>
<dbReference type="FunFam" id="4.10.400.10:FF:000002">
    <property type="entry name" value="Low-density lipoprotein receptor-related protein 1"/>
    <property type="match status" value="2"/>
</dbReference>
<keyword evidence="10 18" id="KW-0675">Receptor</keyword>
<dbReference type="PRINTS" id="PR00261">
    <property type="entry name" value="LDLRECEPTOR"/>
</dbReference>
<comment type="caution">
    <text evidence="12">Lacks conserved residue(s) required for the propagation of feature annotation.</text>
</comment>
<dbReference type="InterPro" id="IPR023415">
    <property type="entry name" value="LDLR_class-A_CS"/>
</dbReference>
<evidence type="ECO:0000256" key="11">
    <source>
        <dbReference type="ARBA" id="ARBA00023180"/>
    </source>
</evidence>
<dbReference type="Gene3D" id="2.10.25.10">
    <property type="entry name" value="Laminin"/>
    <property type="match status" value="3"/>
</dbReference>
<evidence type="ECO:0000313" key="19">
    <source>
        <dbReference type="Proteomes" id="UP001219518"/>
    </source>
</evidence>
<protein>
    <submittedName>
        <fullName evidence="18">Vitellogenin receptor</fullName>
    </submittedName>
</protein>
<evidence type="ECO:0000256" key="5">
    <source>
        <dbReference type="ARBA" id="ARBA00022729"/>
    </source>
</evidence>
<dbReference type="SMART" id="SM00181">
    <property type="entry name" value="EGF"/>
    <property type="match status" value="9"/>
</dbReference>
<dbReference type="PROSITE" id="PS51120">
    <property type="entry name" value="LDLRB"/>
    <property type="match status" value="5"/>
</dbReference>
<feature type="disulfide bond" evidence="13">
    <location>
        <begin position="198"/>
        <end position="216"/>
    </location>
</feature>
<dbReference type="Pfam" id="PF12662">
    <property type="entry name" value="cEGF"/>
    <property type="match status" value="1"/>
</dbReference>
<keyword evidence="3" id="KW-0254">Endocytosis</keyword>
<dbReference type="PANTHER" id="PTHR22722">
    <property type="entry name" value="LOW-DENSITY LIPOPROTEIN RECEPTOR-RELATED PROTEIN 2-RELATED"/>
    <property type="match status" value="1"/>
</dbReference>
<evidence type="ECO:0000256" key="10">
    <source>
        <dbReference type="ARBA" id="ARBA00023170"/>
    </source>
</evidence>
<dbReference type="SUPFAM" id="SSF63825">
    <property type="entry name" value="YWTD domain"/>
    <property type="match status" value="3"/>
</dbReference>
<dbReference type="InterPro" id="IPR002172">
    <property type="entry name" value="LDrepeatLR_classA_rpt"/>
</dbReference>
<dbReference type="InterPro" id="IPR011042">
    <property type="entry name" value="6-blade_b-propeller_TolB-like"/>
</dbReference>
<dbReference type="Pfam" id="PF00058">
    <property type="entry name" value="Ldl_recept_b"/>
    <property type="match status" value="3"/>
</dbReference>
<keyword evidence="6" id="KW-0677">Repeat</keyword>
<feature type="disulfide bond" evidence="13">
    <location>
        <begin position="158"/>
        <end position="176"/>
    </location>
</feature>
<keyword evidence="19" id="KW-1185">Reference proteome</keyword>
<feature type="repeat" description="LDL-receptor class B" evidence="14">
    <location>
        <begin position="395"/>
        <end position="439"/>
    </location>
</feature>
<dbReference type="SUPFAM" id="SSF57196">
    <property type="entry name" value="EGF/Laminin"/>
    <property type="match status" value="4"/>
</dbReference>
<reference evidence="18" key="1">
    <citation type="submission" date="2021-07" db="EMBL/GenBank/DDBJ databases">
        <authorList>
            <person name="Catto M.A."/>
            <person name="Jacobson A."/>
            <person name="Kennedy G."/>
            <person name="Labadie P."/>
            <person name="Hunt B.G."/>
            <person name="Srinivasan R."/>
        </authorList>
    </citation>
    <scope>NUCLEOTIDE SEQUENCE</scope>
    <source>
        <strain evidence="18">PL_HMW_Pooled</strain>
        <tissue evidence="18">Head</tissue>
    </source>
</reference>
<evidence type="ECO:0000256" key="14">
    <source>
        <dbReference type="PROSITE-ProRule" id="PRU00461"/>
    </source>
</evidence>
<evidence type="ECO:0000256" key="6">
    <source>
        <dbReference type="ARBA" id="ARBA00022737"/>
    </source>
</evidence>
<feature type="repeat" description="LDL-receptor class B" evidence="14">
    <location>
        <begin position="1572"/>
        <end position="1614"/>
    </location>
</feature>
<evidence type="ECO:0000256" key="7">
    <source>
        <dbReference type="ARBA" id="ARBA00022989"/>
    </source>
</evidence>
<dbReference type="PROSITE" id="PS50068">
    <property type="entry name" value="LDLRA_2"/>
    <property type="match status" value="13"/>
</dbReference>
<dbReference type="InterPro" id="IPR018097">
    <property type="entry name" value="EGF_Ca-bd_CS"/>
</dbReference>
<organism evidence="18 19">
    <name type="scientific">Frankliniella fusca</name>
    <dbReference type="NCBI Taxonomy" id="407009"/>
    <lineage>
        <taxon>Eukaryota</taxon>
        <taxon>Metazoa</taxon>
        <taxon>Ecdysozoa</taxon>
        <taxon>Arthropoda</taxon>
        <taxon>Hexapoda</taxon>
        <taxon>Insecta</taxon>
        <taxon>Pterygota</taxon>
        <taxon>Neoptera</taxon>
        <taxon>Paraneoptera</taxon>
        <taxon>Thysanoptera</taxon>
        <taxon>Terebrantia</taxon>
        <taxon>Thripoidea</taxon>
        <taxon>Thripidae</taxon>
        <taxon>Frankliniella</taxon>
    </lineage>
</organism>
<feature type="disulfide bond" evidence="13">
    <location>
        <begin position="995"/>
        <end position="1010"/>
    </location>
</feature>